<keyword evidence="3" id="KW-1185">Reference proteome</keyword>
<proteinExistence type="predicted"/>
<evidence type="ECO:0000256" key="1">
    <source>
        <dbReference type="SAM" id="Phobius"/>
    </source>
</evidence>
<keyword evidence="1" id="KW-0472">Membrane</keyword>
<gene>
    <name evidence="2" type="ORF">MELIAE_LOCUS12285</name>
</gene>
<feature type="transmembrane region" description="Helical" evidence="1">
    <location>
        <begin position="82"/>
        <end position="101"/>
    </location>
</feature>
<evidence type="ECO:0000313" key="3">
    <source>
        <dbReference type="Proteomes" id="UP001154078"/>
    </source>
</evidence>
<name>A0A9P0BH22_BRAAE</name>
<feature type="transmembrane region" description="Helical" evidence="1">
    <location>
        <begin position="27"/>
        <end position="45"/>
    </location>
</feature>
<keyword evidence="1" id="KW-0812">Transmembrane</keyword>
<dbReference type="AlphaFoldDB" id="A0A9P0BH22"/>
<dbReference type="OrthoDB" id="6707744at2759"/>
<sequence>MSSSTIVYRSPKFKDKNQLSNDSSERSSALLILSLWLFACIFSVAKSEFSSNMTGISISFNMQDVLFMGFACWLLHKGLSSRNVILVIPWMTMTIYSLYYNHYRGITKMILILKHSRSHQTLPWLALLISTIGLFIRVLLTLRILQLSANLWYRKKLEKELYK</sequence>
<organism evidence="2 3">
    <name type="scientific">Brassicogethes aeneus</name>
    <name type="common">Rape pollen beetle</name>
    <name type="synonym">Meligethes aeneus</name>
    <dbReference type="NCBI Taxonomy" id="1431903"/>
    <lineage>
        <taxon>Eukaryota</taxon>
        <taxon>Metazoa</taxon>
        <taxon>Ecdysozoa</taxon>
        <taxon>Arthropoda</taxon>
        <taxon>Hexapoda</taxon>
        <taxon>Insecta</taxon>
        <taxon>Pterygota</taxon>
        <taxon>Neoptera</taxon>
        <taxon>Endopterygota</taxon>
        <taxon>Coleoptera</taxon>
        <taxon>Polyphaga</taxon>
        <taxon>Cucujiformia</taxon>
        <taxon>Nitidulidae</taxon>
        <taxon>Meligethinae</taxon>
        <taxon>Brassicogethes</taxon>
    </lineage>
</organism>
<protein>
    <submittedName>
        <fullName evidence="2">Uncharacterized protein</fullName>
    </submittedName>
</protein>
<accession>A0A9P0BH22</accession>
<reference evidence="2" key="1">
    <citation type="submission" date="2021-12" db="EMBL/GenBank/DDBJ databases">
        <authorList>
            <person name="King R."/>
        </authorList>
    </citation>
    <scope>NUCLEOTIDE SEQUENCE</scope>
</reference>
<keyword evidence="1" id="KW-1133">Transmembrane helix</keyword>
<evidence type="ECO:0000313" key="2">
    <source>
        <dbReference type="EMBL" id="CAH0563471.1"/>
    </source>
</evidence>
<dbReference type="EMBL" id="OV121140">
    <property type="protein sequence ID" value="CAH0563471.1"/>
    <property type="molecule type" value="Genomic_DNA"/>
</dbReference>
<dbReference type="Proteomes" id="UP001154078">
    <property type="component" value="Chromosome 9"/>
</dbReference>
<feature type="transmembrane region" description="Helical" evidence="1">
    <location>
        <begin position="122"/>
        <end position="145"/>
    </location>
</feature>